<keyword evidence="3" id="KW-0614">Plasmid</keyword>
<dbReference type="EMBL" id="CP027671">
    <property type="protein sequence ID" value="AVO43562.1"/>
    <property type="molecule type" value="Genomic_DNA"/>
</dbReference>
<comment type="similarity">
    <text evidence="1">Belongs to the initiator RepB protein family.</text>
</comment>
<dbReference type="Pfam" id="PF01051">
    <property type="entry name" value="Rep3_N"/>
    <property type="match status" value="1"/>
</dbReference>
<dbReference type="GO" id="GO:0006270">
    <property type="term" value="P:DNA replication initiation"/>
    <property type="evidence" value="ECO:0007669"/>
    <property type="project" value="InterPro"/>
</dbReference>
<gene>
    <name evidence="3" type="ORF">C6571_19250</name>
</gene>
<accession>A0A2S0N5Y8</accession>
<reference evidence="3 4" key="1">
    <citation type="submission" date="2018-03" db="EMBL/GenBank/DDBJ databases">
        <title>Genome sequencing of Simplicispira sp.</title>
        <authorList>
            <person name="Kim S.-J."/>
            <person name="Heo J."/>
            <person name="Kwon S.-W."/>
        </authorList>
    </citation>
    <scope>NUCLEOTIDE SEQUENCE [LARGE SCALE GENOMIC DNA]</scope>
    <source>
        <strain evidence="3 4">SC1-8</strain>
        <plasmid evidence="3 4">unnamed2</plasmid>
    </source>
</reference>
<feature type="domain" description="Initiator Rep protein WH1" evidence="2">
    <location>
        <begin position="35"/>
        <end position="169"/>
    </location>
</feature>
<dbReference type="InterPro" id="IPR000525">
    <property type="entry name" value="Initiator_Rep_WH1"/>
</dbReference>
<dbReference type="AlphaFoldDB" id="A0A2S0N5Y8"/>
<keyword evidence="4" id="KW-1185">Reference proteome</keyword>
<evidence type="ECO:0000313" key="4">
    <source>
        <dbReference type="Proteomes" id="UP000239326"/>
    </source>
</evidence>
<dbReference type="Proteomes" id="UP000239326">
    <property type="component" value="Plasmid unnamed2"/>
</dbReference>
<sequence>MANQRLDGHISVQSRAVSPLRKPVFSLALVPQNNKITALGRRTWNVLLHIAQDQGLERETFRAALTDIVKGLDYNSGDMSIIKTHLRSMVSTLVEWQSPTAGEWQTWDVCGMLSHARLTKERGQVFVEWSYAVNMRHELLDPEIFAKLSLDVISQLGSHPSVALYEICSRYLGVGQTARKPWSWWRPVLLGRPDDERLQKLEYRIFKRDTLRPALAEVNALADIEVEMSEFKSGRFVSDLQFSVRRKPQRVLALQQRSSTEPVDVGVLAAAERLGIDHSRVERLIEEFGDAAVASGIDAVQKRAASAFPEPLRDPLRYLKSVLPNHALNHQQAIQSNLVDTQESRGALSKEKIAQWAKQWLVDRIKSIVTEISALPLEEQSELVESLKEKLVERNAHPAVIQRLVGKGWTHPMVRHEMVSFYAAAVYGEGWDKPNEKQLLAIASESATS</sequence>
<evidence type="ECO:0000313" key="3">
    <source>
        <dbReference type="EMBL" id="AVO43562.1"/>
    </source>
</evidence>
<dbReference type="SUPFAM" id="SSF46785">
    <property type="entry name" value="Winged helix' DNA-binding domain"/>
    <property type="match status" value="1"/>
</dbReference>
<evidence type="ECO:0000259" key="2">
    <source>
        <dbReference type="Pfam" id="PF01051"/>
    </source>
</evidence>
<dbReference type="GO" id="GO:0003887">
    <property type="term" value="F:DNA-directed DNA polymerase activity"/>
    <property type="evidence" value="ECO:0007669"/>
    <property type="project" value="InterPro"/>
</dbReference>
<dbReference type="InterPro" id="IPR036390">
    <property type="entry name" value="WH_DNA-bd_sf"/>
</dbReference>
<dbReference type="RefSeq" id="WP_106448504.1">
    <property type="nucleotide sequence ID" value="NZ_CP027671.1"/>
</dbReference>
<protein>
    <recommendedName>
        <fullName evidence="2">Initiator Rep protein WH1 domain-containing protein</fullName>
    </recommendedName>
</protein>
<dbReference type="InterPro" id="IPR036388">
    <property type="entry name" value="WH-like_DNA-bd_sf"/>
</dbReference>
<geneLocation type="plasmid" evidence="3 4">
    <name>unnamed2</name>
</geneLocation>
<proteinExistence type="inferred from homology"/>
<organism evidence="3 4">
    <name type="scientific">Simplicispira suum</name>
    <dbReference type="NCBI Taxonomy" id="2109915"/>
    <lineage>
        <taxon>Bacteria</taxon>
        <taxon>Pseudomonadati</taxon>
        <taxon>Pseudomonadota</taxon>
        <taxon>Betaproteobacteria</taxon>
        <taxon>Burkholderiales</taxon>
        <taxon>Comamonadaceae</taxon>
        <taxon>Simplicispira</taxon>
    </lineage>
</organism>
<dbReference type="OrthoDB" id="1522717at2"/>
<dbReference type="Pfam" id="PF21205">
    <property type="entry name" value="Rep3_C"/>
    <property type="match status" value="1"/>
</dbReference>
<dbReference type="KEGG" id="simp:C6571_19250"/>
<name>A0A2S0N5Y8_9BURK</name>
<evidence type="ECO:0000256" key="1">
    <source>
        <dbReference type="ARBA" id="ARBA00038283"/>
    </source>
</evidence>
<dbReference type="Gene3D" id="1.10.10.10">
    <property type="entry name" value="Winged helix-like DNA-binding domain superfamily/Winged helix DNA-binding domain"/>
    <property type="match status" value="1"/>
</dbReference>